<dbReference type="Proteomes" id="UP000277928">
    <property type="component" value="Unassembled WGS sequence"/>
</dbReference>
<dbReference type="OrthoDB" id="5858205at2759"/>
<proteinExistence type="predicted"/>
<reference evidence="1 2" key="1">
    <citation type="submission" date="2018-08" db="EMBL/GenBank/DDBJ databases">
        <authorList>
            <person name="Laetsch R D."/>
            <person name="Stevens L."/>
            <person name="Kumar S."/>
            <person name="Blaxter L. M."/>
        </authorList>
    </citation>
    <scope>NUCLEOTIDE SEQUENCE [LARGE SCALE GENOMIC DNA]</scope>
</reference>
<dbReference type="AlphaFoldDB" id="A0A3P6T127"/>
<dbReference type="EMBL" id="UYRX01000392">
    <property type="protein sequence ID" value="VDK81476.1"/>
    <property type="molecule type" value="Genomic_DNA"/>
</dbReference>
<name>A0A3P6T127_LITSI</name>
<evidence type="ECO:0000313" key="1">
    <source>
        <dbReference type="EMBL" id="VDK81476.1"/>
    </source>
</evidence>
<organism evidence="1 2">
    <name type="scientific">Litomosoides sigmodontis</name>
    <name type="common">Filarial nematode worm</name>
    <dbReference type="NCBI Taxonomy" id="42156"/>
    <lineage>
        <taxon>Eukaryota</taxon>
        <taxon>Metazoa</taxon>
        <taxon>Ecdysozoa</taxon>
        <taxon>Nematoda</taxon>
        <taxon>Chromadorea</taxon>
        <taxon>Rhabditida</taxon>
        <taxon>Spirurina</taxon>
        <taxon>Spiruromorpha</taxon>
        <taxon>Filarioidea</taxon>
        <taxon>Onchocercidae</taxon>
        <taxon>Litomosoides</taxon>
    </lineage>
</organism>
<protein>
    <submittedName>
        <fullName evidence="1">Uncharacterized protein</fullName>
    </submittedName>
</protein>
<keyword evidence="2" id="KW-1185">Reference proteome</keyword>
<evidence type="ECO:0000313" key="2">
    <source>
        <dbReference type="Proteomes" id="UP000277928"/>
    </source>
</evidence>
<sequence>MGDKYEVLNKCKNDATRGISTAPDVLHAGSPVVDVTPLLDPEVDLLKSTTDHDAKKFPSESGHFLYFIKMQLLTLTSLRKGEGDVEEIDYHNLRWRNDNKYYCIQRWYNYWLLCFVGAEGYYPKVLI</sequence>
<accession>A0A3P6T127</accession>
<gene>
    <name evidence="1" type="ORF">NLS_LOCUS5309</name>
</gene>